<evidence type="ECO:0000313" key="4">
    <source>
        <dbReference type="Proteomes" id="UP000186406"/>
    </source>
</evidence>
<dbReference type="OrthoDB" id="6555107at2"/>
<dbReference type="AlphaFoldDB" id="A0A1M7ZR48"/>
<reference evidence="3 4" key="1">
    <citation type="submission" date="2016-12" db="EMBL/GenBank/DDBJ databases">
        <authorList>
            <person name="Song W.-J."/>
            <person name="Kurnit D.M."/>
        </authorList>
    </citation>
    <scope>NUCLEOTIDE SEQUENCE [LARGE SCALE GENOMIC DNA]</scope>
    <source>
        <strain evidence="3 4">DSM 19599</strain>
    </source>
</reference>
<dbReference type="InterPro" id="IPR011250">
    <property type="entry name" value="OMP/PagP_B-barrel"/>
</dbReference>
<proteinExistence type="predicted"/>
<organism evidence="3 4">
    <name type="scientific">Pseudoxanthobacter soli DSM 19599</name>
    <dbReference type="NCBI Taxonomy" id="1123029"/>
    <lineage>
        <taxon>Bacteria</taxon>
        <taxon>Pseudomonadati</taxon>
        <taxon>Pseudomonadota</taxon>
        <taxon>Alphaproteobacteria</taxon>
        <taxon>Hyphomicrobiales</taxon>
        <taxon>Segnochrobactraceae</taxon>
        <taxon>Pseudoxanthobacter</taxon>
    </lineage>
</organism>
<dbReference type="Proteomes" id="UP000186406">
    <property type="component" value="Unassembled WGS sequence"/>
</dbReference>
<keyword evidence="2" id="KW-0732">Signal</keyword>
<evidence type="ECO:0000313" key="3">
    <source>
        <dbReference type="EMBL" id="SHO67302.1"/>
    </source>
</evidence>
<dbReference type="RefSeq" id="WP_139282616.1">
    <property type="nucleotide sequence ID" value="NZ_FRXO01000012.1"/>
</dbReference>
<feature type="compositionally biased region" description="Pro residues" evidence="1">
    <location>
        <begin position="45"/>
        <end position="62"/>
    </location>
</feature>
<evidence type="ECO:0000256" key="1">
    <source>
        <dbReference type="SAM" id="MobiDB-lite"/>
    </source>
</evidence>
<feature type="region of interest" description="Disordered" evidence="1">
    <location>
        <begin position="34"/>
        <end position="62"/>
    </location>
</feature>
<evidence type="ECO:0000256" key="2">
    <source>
        <dbReference type="SAM" id="SignalP"/>
    </source>
</evidence>
<protein>
    <submittedName>
        <fullName evidence="3">Outer membrane protein beta-barrel domain-containing protein</fullName>
    </submittedName>
</protein>
<name>A0A1M7ZR48_9HYPH</name>
<feature type="compositionally biased region" description="Low complexity" evidence="1">
    <location>
        <begin position="34"/>
        <end position="44"/>
    </location>
</feature>
<accession>A0A1M7ZR48</accession>
<dbReference type="STRING" id="1123029.SAMN02745172_03978"/>
<dbReference type="SUPFAM" id="SSF56925">
    <property type="entry name" value="OMPA-like"/>
    <property type="match status" value="1"/>
</dbReference>
<gene>
    <name evidence="3" type="ORF">SAMN02745172_03978</name>
</gene>
<feature type="chain" id="PRO_5012297288" evidence="2">
    <location>
        <begin position="31"/>
        <end position="288"/>
    </location>
</feature>
<dbReference type="EMBL" id="FRXO01000012">
    <property type="protein sequence ID" value="SHO67302.1"/>
    <property type="molecule type" value="Genomic_DNA"/>
</dbReference>
<sequence length="288" mass="30267">MPGPSRGGVALRRLAGFVPLALLLATPVLAADPSTASTQGATSAPAPPGAPGEVPAAPPPAGDRPTFTGSLYFWASALNGTTSTLPPLPAVGVDLSFSDVMKNFDGGLMGAGEMRIGRWGFLGDFMLSQVSPDGTMPGPDGAGVEVRSRSLTLQASALYRLYKSAYLSVDAGAGLRFWHLDNRLTIDPGRLPSGLSYSRSENWVDPVIAGRLNIDLGGPWGLTLYGDVGGFDIGSDVTWQAIGTVNYQWNDKLALRLGYRALSVDYHAGSFAYDVRMQGPVIGASYRF</sequence>
<keyword evidence="4" id="KW-1185">Reference proteome</keyword>
<feature type="signal peptide" evidence="2">
    <location>
        <begin position="1"/>
        <end position="30"/>
    </location>
</feature>